<protein>
    <submittedName>
        <fullName evidence="1">Uncharacterized protein</fullName>
    </submittedName>
</protein>
<proteinExistence type="predicted"/>
<accession>X0U7P4</accession>
<name>X0U7P4_9ZZZZ</name>
<dbReference type="EMBL" id="BARS01023909">
    <property type="protein sequence ID" value="GAG01824.1"/>
    <property type="molecule type" value="Genomic_DNA"/>
</dbReference>
<evidence type="ECO:0000313" key="1">
    <source>
        <dbReference type="EMBL" id="GAG01824.1"/>
    </source>
</evidence>
<organism evidence="1">
    <name type="scientific">marine sediment metagenome</name>
    <dbReference type="NCBI Taxonomy" id="412755"/>
    <lineage>
        <taxon>unclassified sequences</taxon>
        <taxon>metagenomes</taxon>
        <taxon>ecological metagenomes</taxon>
    </lineage>
</organism>
<reference evidence="1" key="1">
    <citation type="journal article" date="2014" name="Front. Microbiol.">
        <title>High frequency of phylogenetically diverse reductive dehalogenase-homologous genes in deep subseafloor sedimentary metagenomes.</title>
        <authorList>
            <person name="Kawai M."/>
            <person name="Futagami T."/>
            <person name="Toyoda A."/>
            <person name="Takaki Y."/>
            <person name="Nishi S."/>
            <person name="Hori S."/>
            <person name="Arai W."/>
            <person name="Tsubouchi T."/>
            <person name="Morono Y."/>
            <person name="Uchiyama I."/>
            <person name="Ito T."/>
            <person name="Fujiyama A."/>
            <person name="Inagaki F."/>
            <person name="Takami H."/>
        </authorList>
    </citation>
    <scope>NUCLEOTIDE SEQUENCE</scope>
    <source>
        <strain evidence="1">Expedition CK06-06</strain>
    </source>
</reference>
<dbReference type="AlphaFoldDB" id="X0U7P4"/>
<sequence length="161" mass="18669">PTTLYNELLDNYPDSLPRKRKYFAGNKYAPLRYETADLVAMYTAKPTLTIEEIRDQHEIDFGYTKDIESLKKRIYDKLKGTIFATQDLRQKHIIIFSLGQGKKLKEAFKVAKKSTIPNRMEAFLEKMFKDDAKTKAAECTTWSAKVLNAYYKNNPQQTLDG</sequence>
<feature type="non-terminal residue" evidence="1">
    <location>
        <position position="1"/>
    </location>
</feature>
<comment type="caution">
    <text evidence="1">The sequence shown here is derived from an EMBL/GenBank/DDBJ whole genome shotgun (WGS) entry which is preliminary data.</text>
</comment>
<gene>
    <name evidence="1" type="ORF">S01H1_38029</name>
</gene>